<dbReference type="AlphaFoldDB" id="A0A9P1CGB3"/>
<evidence type="ECO:0000313" key="3">
    <source>
        <dbReference type="EMBL" id="CAL4779069.1"/>
    </source>
</evidence>
<evidence type="ECO:0000313" key="2">
    <source>
        <dbReference type="EMBL" id="CAI3991757.1"/>
    </source>
</evidence>
<reference evidence="3 4" key="2">
    <citation type="submission" date="2024-05" db="EMBL/GenBank/DDBJ databases">
        <authorList>
            <person name="Chen Y."/>
            <person name="Shah S."/>
            <person name="Dougan E. K."/>
            <person name="Thang M."/>
            <person name="Chan C."/>
        </authorList>
    </citation>
    <scope>NUCLEOTIDE SEQUENCE [LARGE SCALE GENOMIC DNA]</scope>
</reference>
<feature type="compositionally biased region" description="Gly residues" evidence="1">
    <location>
        <begin position="77"/>
        <end position="89"/>
    </location>
</feature>
<protein>
    <submittedName>
        <fullName evidence="2">Uncharacterized protein</fullName>
    </submittedName>
</protein>
<evidence type="ECO:0000313" key="4">
    <source>
        <dbReference type="Proteomes" id="UP001152797"/>
    </source>
</evidence>
<accession>A0A9P1CGB3</accession>
<dbReference type="Proteomes" id="UP001152797">
    <property type="component" value="Unassembled WGS sequence"/>
</dbReference>
<organism evidence="2">
    <name type="scientific">Cladocopium goreaui</name>
    <dbReference type="NCBI Taxonomy" id="2562237"/>
    <lineage>
        <taxon>Eukaryota</taxon>
        <taxon>Sar</taxon>
        <taxon>Alveolata</taxon>
        <taxon>Dinophyceae</taxon>
        <taxon>Suessiales</taxon>
        <taxon>Symbiodiniaceae</taxon>
        <taxon>Cladocopium</taxon>
    </lineage>
</organism>
<name>A0A9P1CGB3_9DINO</name>
<feature type="region of interest" description="Disordered" evidence="1">
    <location>
        <begin position="76"/>
        <end position="129"/>
    </location>
</feature>
<reference evidence="2" key="1">
    <citation type="submission" date="2022-10" db="EMBL/GenBank/DDBJ databases">
        <authorList>
            <person name="Chen Y."/>
            <person name="Dougan E. K."/>
            <person name="Chan C."/>
            <person name="Rhodes N."/>
            <person name="Thang M."/>
        </authorList>
    </citation>
    <scope>NUCLEOTIDE SEQUENCE</scope>
</reference>
<keyword evidence="4" id="KW-1185">Reference proteome</keyword>
<comment type="caution">
    <text evidence="2">The sequence shown here is derived from an EMBL/GenBank/DDBJ whole genome shotgun (WGS) entry which is preliminary data.</text>
</comment>
<feature type="compositionally biased region" description="Low complexity" evidence="1">
    <location>
        <begin position="111"/>
        <end position="120"/>
    </location>
</feature>
<sequence length="512" mass="56044">MEEEGGRSSVVTGIKIATYFGLLIRQGRLPEGGWQTASQLELHPLEPVQSTSTATMLLAQKHRRLVLKSQGVAPGRWWGGGRGKGYGGQEKGKKGDPGKGRGKGKGKGGKESSWGNKGESNPWKENKEEAVPSAVVTWKGTAIFKQVLGRCTTLDEVGRALAWVLFNCPGEGITDAAVRSVSMVVRGRQKAVVAMHRGPGKHHRSLFPMPLGTLSHVREQVQRCGLDEFSDPHFAGIAGTQVWQALSLGALNGLAGFDRAPSGGRGTERQKKAVENLGHMVQHALKQPFVLDRSAAAAEKELSGRFLTYTGEEVPKMQVLGKEQVEVAQGASSETMLESAWDRQGVVSSAKKKVVASMKTQELGAELDGGAVGRSDELTTEGATFASMDWKEHPKMRSGDGYYYAVSRLAPILEVVNTEFELDTEIAEWIQQEFEAFMPYYVQVSCFRTLFKKILSELQVEDLGFRPYSLRRGGQAYEIPEKVILICFDPALDQAEPFLPFKRGWLVCHALL</sequence>
<dbReference type="EMBL" id="CAMXCT020001627">
    <property type="protein sequence ID" value="CAL1145132.1"/>
    <property type="molecule type" value="Genomic_DNA"/>
</dbReference>
<proteinExistence type="predicted"/>
<gene>
    <name evidence="2" type="ORF">C1SCF055_LOCUS18638</name>
</gene>
<evidence type="ECO:0000256" key="1">
    <source>
        <dbReference type="SAM" id="MobiDB-lite"/>
    </source>
</evidence>
<dbReference type="EMBL" id="CAMXCT010001627">
    <property type="protein sequence ID" value="CAI3991757.1"/>
    <property type="molecule type" value="Genomic_DNA"/>
</dbReference>
<feature type="compositionally biased region" description="Basic and acidic residues" evidence="1">
    <location>
        <begin position="90"/>
        <end position="99"/>
    </location>
</feature>
<dbReference type="EMBL" id="CAMXCT030001627">
    <property type="protein sequence ID" value="CAL4779069.1"/>
    <property type="molecule type" value="Genomic_DNA"/>
</dbReference>